<dbReference type="InterPro" id="IPR006073">
    <property type="entry name" value="GTP-bd"/>
</dbReference>
<dbReference type="PRINTS" id="PR00326">
    <property type="entry name" value="GTP1OBG"/>
</dbReference>
<dbReference type="Pfam" id="PF01926">
    <property type="entry name" value="MMR_HSR1"/>
    <property type="match status" value="1"/>
</dbReference>
<evidence type="ECO:0000259" key="4">
    <source>
        <dbReference type="Pfam" id="PF18128"/>
    </source>
</evidence>
<evidence type="ECO:0000313" key="7">
    <source>
        <dbReference type="Proteomes" id="UP000002377"/>
    </source>
</evidence>
<dbReference type="CDD" id="cd00880">
    <property type="entry name" value="Era_like"/>
    <property type="match status" value="1"/>
</dbReference>
<dbReference type="Pfam" id="PF18128">
    <property type="entry name" value="HydF_dimer"/>
    <property type="match status" value="1"/>
</dbReference>
<dbReference type="PANTHER" id="PTHR42714:SF6">
    <property type="entry name" value="TRANSLATION INITIATION FACTOR IF-2"/>
    <property type="match status" value="1"/>
</dbReference>
<dbReference type="KEGG" id="tjr:TherJR_3004"/>
<dbReference type="eggNOG" id="COG0486">
    <property type="taxonomic scope" value="Bacteria"/>
</dbReference>
<sequence length="404" mass="44009">MQGTPRADRIHIAIFGNRNAGKSSLINALTGQNLAVVSDYPGTTTDPVYKSMELLPLGPVVLIDTAGLDDTGDLGELRKGKTLEVLRKADLALVLVDAGCSNQSDEDLLHKIMEKKIPIIGVLTKIDKFGVPEDNLFSRKGIPWTPVSSKTGQGIHELKETLGKMSKLLNDDSFGILDGILGPHEMAVLVVPVDTGAPKGRLILPQVQTIRDVLDRDGHAVVVKENNLAEVLAKVKPKIVITDSQAFGVVGPLVPPDILLTGFSVLYARYKGDLPFLVAGAKAIKGLKPGDRVLISEGCTHHRQPDDIGRIKIPRIVNKIVGGEINYEWSSGYGFPDNLEQFKLVIHCGACMLNRKEMLYRLNMLKNLGIPAVNYGVLLAMHFGFLERALEPFPEALQVWKGEE</sequence>
<dbReference type="PANTHER" id="PTHR42714">
    <property type="entry name" value="TRNA MODIFICATION GTPASE GTPBP3"/>
    <property type="match status" value="1"/>
</dbReference>
<dbReference type="Gene3D" id="3.40.50.11420">
    <property type="match status" value="1"/>
</dbReference>
<dbReference type="AlphaFoldDB" id="D5XDT7"/>
<proteinExistence type="predicted"/>
<keyword evidence="1" id="KW-0547">Nucleotide-binding</keyword>
<dbReference type="NCBIfam" id="TIGR03918">
    <property type="entry name" value="GTP_HydF"/>
    <property type="match status" value="1"/>
</dbReference>
<dbReference type="SUPFAM" id="SSF52540">
    <property type="entry name" value="P-loop containing nucleoside triphosphate hydrolases"/>
    <property type="match status" value="1"/>
</dbReference>
<organism evidence="6 7">
    <name type="scientific">Thermincola potens (strain JR)</name>
    <dbReference type="NCBI Taxonomy" id="635013"/>
    <lineage>
        <taxon>Bacteria</taxon>
        <taxon>Bacillati</taxon>
        <taxon>Bacillota</taxon>
        <taxon>Clostridia</taxon>
        <taxon>Eubacteriales</taxon>
        <taxon>Thermincolaceae</taxon>
        <taxon>Thermincola</taxon>
    </lineage>
</organism>
<dbReference type="EMBL" id="CP002028">
    <property type="protein sequence ID" value="ADG83833.1"/>
    <property type="molecule type" value="Genomic_DNA"/>
</dbReference>
<dbReference type="GO" id="GO:0005737">
    <property type="term" value="C:cytoplasm"/>
    <property type="evidence" value="ECO:0007669"/>
    <property type="project" value="TreeGrafter"/>
</dbReference>
<dbReference type="InterPro" id="IPR041606">
    <property type="entry name" value="HydF_dimer"/>
</dbReference>
<dbReference type="Proteomes" id="UP000002377">
    <property type="component" value="Chromosome"/>
</dbReference>
<feature type="domain" description="Hydrogen maturase F dimerization" evidence="4">
    <location>
        <begin position="176"/>
        <end position="272"/>
    </location>
</feature>
<dbReference type="STRING" id="635013.TherJR_3004"/>
<reference evidence="6 7" key="1">
    <citation type="submission" date="2010-05" db="EMBL/GenBank/DDBJ databases">
        <title>Complete sequence of Thermincola sp. JR.</title>
        <authorList>
            <consortium name="US DOE Joint Genome Institute"/>
            <person name="Lucas S."/>
            <person name="Copeland A."/>
            <person name="Lapidus A."/>
            <person name="Cheng J.-F."/>
            <person name="Bruce D."/>
            <person name="Goodwin L."/>
            <person name="Pitluck S."/>
            <person name="Chertkov O."/>
            <person name="Detter J.C."/>
            <person name="Han C."/>
            <person name="Tapia R."/>
            <person name="Land M."/>
            <person name="Hauser L."/>
            <person name="Kyrpides N."/>
            <person name="Mikhailova N."/>
            <person name="Hazen T.C."/>
            <person name="Woyke T."/>
        </authorList>
    </citation>
    <scope>NUCLEOTIDE SEQUENCE [LARGE SCALE GENOMIC DNA]</scope>
    <source>
        <strain evidence="6 7">JR</strain>
    </source>
</reference>
<evidence type="ECO:0000256" key="1">
    <source>
        <dbReference type="ARBA" id="ARBA00022741"/>
    </source>
</evidence>
<feature type="domain" description="Hydrogen maturase F tetramerization" evidence="5">
    <location>
        <begin position="277"/>
        <end position="392"/>
    </location>
</feature>
<evidence type="ECO:0000256" key="2">
    <source>
        <dbReference type="ARBA" id="ARBA00023134"/>
    </source>
</evidence>
<dbReference type="RefSeq" id="WP_013121820.1">
    <property type="nucleotide sequence ID" value="NC_014152.1"/>
</dbReference>
<dbReference type="GO" id="GO:0030488">
    <property type="term" value="P:tRNA methylation"/>
    <property type="evidence" value="ECO:0007669"/>
    <property type="project" value="TreeGrafter"/>
</dbReference>
<dbReference type="HOGENOM" id="CLU_042017_0_0_9"/>
<protein>
    <submittedName>
        <fullName evidence="6">Small GTP-binding protein</fullName>
    </submittedName>
</protein>
<accession>D5XDT7</accession>
<evidence type="ECO:0000313" key="6">
    <source>
        <dbReference type="EMBL" id="ADG83833.1"/>
    </source>
</evidence>
<dbReference type="InterPro" id="IPR005225">
    <property type="entry name" value="Small_GTP-bd"/>
</dbReference>
<dbReference type="OrthoDB" id="9811338at2"/>
<name>D5XDT7_THEPJ</name>
<evidence type="ECO:0000259" key="3">
    <source>
        <dbReference type="Pfam" id="PF01926"/>
    </source>
</evidence>
<gene>
    <name evidence="6" type="ordered locus">TherJR_3004</name>
</gene>
<dbReference type="Gene3D" id="3.40.50.11410">
    <property type="match status" value="1"/>
</dbReference>
<keyword evidence="2" id="KW-0342">GTP-binding</keyword>
<dbReference type="InterPro" id="IPR023873">
    <property type="entry name" value="FeFe-hyd_GTPase_HydF"/>
</dbReference>
<dbReference type="InterPro" id="IPR040644">
    <property type="entry name" value="HydF_tetramer"/>
</dbReference>
<dbReference type="GO" id="GO:0002098">
    <property type="term" value="P:tRNA wobble uridine modification"/>
    <property type="evidence" value="ECO:0007669"/>
    <property type="project" value="TreeGrafter"/>
</dbReference>
<dbReference type="InterPro" id="IPR027417">
    <property type="entry name" value="P-loop_NTPase"/>
</dbReference>
<dbReference type="NCBIfam" id="TIGR00231">
    <property type="entry name" value="small_GTP"/>
    <property type="match status" value="1"/>
</dbReference>
<feature type="domain" description="G" evidence="3">
    <location>
        <begin position="11"/>
        <end position="125"/>
    </location>
</feature>
<evidence type="ECO:0000259" key="5">
    <source>
        <dbReference type="Pfam" id="PF18133"/>
    </source>
</evidence>
<dbReference type="Pfam" id="PF18133">
    <property type="entry name" value="HydF_tetramer"/>
    <property type="match status" value="1"/>
</dbReference>
<dbReference type="Gene3D" id="3.40.50.300">
    <property type="entry name" value="P-loop containing nucleotide triphosphate hydrolases"/>
    <property type="match status" value="1"/>
</dbReference>
<keyword evidence="7" id="KW-1185">Reference proteome</keyword>
<dbReference type="GO" id="GO:0005525">
    <property type="term" value="F:GTP binding"/>
    <property type="evidence" value="ECO:0007669"/>
    <property type="project" value="UniProtKB-KW"/>
</dbReference>